<evidence type="ECO:0000256" key="1">
    <source>
        <dbReference type="SAM" id="Coils"/>
    </source>
</evidence>
<sequence>MGFFVTYLRKNFVLDNNKEYNVVSAFEASGHLDKNFAEMEFKDDIRSIARWSPSPLQQWALKESKTFEFWSSSIINQTLTAETMMNYNNRYEQAIKTSQREEETEDDGGEEDDGGSKEYENVEEVIDDNESVDIDFPSDISKDYHPFAEDGVYFFSSSIREIENENTNDWTYFINDKEFNIIDELETFRSVSTKLGTKTLSDLRLLALNHIYLFCEDKSRGLSGYMPEPIHCKIITSLFVDTTITLSDRCSLWCIKLSQVRLSNWYDIQRITIPILSEALGNIDCNPLELVVANILHRAALLLVSGSPTSDLEDSFIHNFIANLFENIFQSESALESNWANGQLGGKRKPDAEEYTDFKPDYVVFVSQKAQRLDLTIAEAKSPNNRSAFPKSDLVKLGQEMRWALNKLIREGVQNPVVGGVLLCGFDMYTFKIELPYPNKYIMTELSKTLLFRSLAELPMLPTVVANLLQLKQITLNTAEKAKERLQDKARGLFSNPNPPVSWLRDDSVSLVKRRRK</sequence>
<protein>
    <submittedName>
        <fullName evidence="3">Uncharacterized protein</fullName>
    </submittedName>
</protein>
<keyword evidence="4" id="KW-1185">Reference proteome</keyword>
<feature type="compositionally biased region" description="Acidic residues" evidence="2">
    <location>
        <begin position="102"/>
        <end position="113"/>
    </location>
</feature>
<evidence type="ECO:0000313" key="4">
    <source>
        <dbReference type="Proteomes" id="UP001476247"/>
    </source>
</evidence>
<dbReference type="EMBL" id="BAABUJ010000007">
    <property type="protein sequence ID" value="GAA5797047.1"/>
    <property type="molecule type" value="Genomic_DNA"/>
</dbReference>
<accession>A0ABP9XSI4</accession>
<name>A0ABP9XSI4_9FUNG</name>
<reference evidence="3 4" key="1">
    <citation type="submission" date="2024-04" db="EMBL/GenBank/DDBJ databases">
        <title>genome sequences of Mucor flavus KT1a and Helicostylum pulchrum KT1b strains isolation_sourced from the surface of a dry-aged beef.</title>
        <authorList>
            <person name="Toyotome T."/>
            <person name="Hosono M."/>
            <person name="Torimaru M."/>
            <person name="Fukuda K."/>
            <person name="Mikami N."/>
        </authorList>
    </citation>
    <scope>NUCLEOTIDE SEQUENCE [LARGE SCALE GENOMIC DNA]</scope>
    <source>
        <strain evidence="3 4">KT1b</strain>
    </source>
</reference>
<evidence type="ECO:0000313" key="3">
    <source>
        <dbReference type="EMBL" id="GAA5797047.1"/>
    </source>
</evidence>
<comment type="caution">
    <text evidence="3">The sequence shown here is derived from an EMBL/GenBank/DDBJ whole genome shotgun (WGS) entry which is preliminary data.</text>
</comment>
<proteinExistence type="predicted"/>
<keyword evidence="1" id="KW-0175">Coiled coil</keyword>
<feature type="region of interest" description="Disordered" evidence="2">
    <location>
        <begin position="95"/>
        <end position="118"/>
    </location>
</feature>
<organism evidence="3 4">
    <name type="scientific">Helicostylum pulchrum</name>
    <dbReference type="NCBI Taxonomy" id="562976"/>
    <lineage>
        <taxon>Eukaryota</taxon>
        <taxon>Fungi</taxon>
        <taxon>Fungi incertae sedis</taxon>
        <taxon>Mucoromycota</taxon>
        <taxon>Mucoromycotina</taxon>
        <taxon>Mucoromycetes</taxon>
        <taxon>Mucorales</taxon>
        <taxon>Mucorineae</taxon>
        <taxon>Mucoraceae</taxon>
        <taxon>Helicostylum</taxon>
    </lineage>
</organism>
<gene>
    <name evidence="3" type="ORF">HPULCUR_002425</name>
</gene>
<evidence type="ECO:0000256" key="2">
    <source>
        <dbReference type="SAM" id="MobiDB-lite"/>
    </source>
</evidence>
<feature type="coiled-coil region" evidence="1">
    <location>
        <begin position="469"/>
        <end position="496"/>
    </location>
</feature>
<dbReference type="Proteomes" id="UP001476247">
    <property type="component" value="Unassembled WGS sequence"/>
</dbReference>